<feature type="compositionally biased region" description="Polar residues" evidence="1">
    <location>
        <begin position="10"/>
        <end position="19"/>
    </location>
</feature>
<proteinExistence type="predicted"/>
<dbReference type="EMBL" id="JAJISC010000010">
    <property type="protein sequence ID" value="MCS2611090.1"/>
    <property type="molecule type" value="Genomic_DNA"/>
</dbReference>
<dbReference type="Proteomes" id="UP001165542">
    <property type="component" value="Unassembled WGS sequence"/>
</dbReference>
<evidence type="ECO:0000256" key="1">
    <source>
        <dbReference type="SAM" id="MobiDB-lite"/>
    </source>
</evidence>
<feature type="compositionally biased region" description="Polar residues" evidence="1">
    <location>
        <begin position="31"/>
        <end position="40"/>
    </location>
</feature>
<comment type="caution">
    <text evidence="2">The sequence shown here is derived from an EMBL/GenBank/DDBJ whole genome shotgun (WGS) entry which is preliminary data.</text>
</comment>
<keyword evidence="3" id="KW-1185">Reference proteome</keyword>
<dbReference type="RefSeq" id="WP_259037588.1">
    <property type="nucleotide sequence ID" value="NZ_JAJISC010000010.1"/>
</dbReference>
<dbReference type="InterPro" id="IPR045615">
    <property type="entry name" value="DUF6447"/>
</dbReference>
<dbReference type="Pfam" id="PF20045">
    <property type="entry name" value="DUF6447"/>
    <property type="match status" value="1"/>
</dbReference>
<gene>
    <name evidence="2" type="ORF">LLY24_17395</name>
</gene>
<feature type="region of interest" description="Disordered" evidence="1">
    <location>
        <begin position="1"/>
        <end position="41"/>
    </location>
</feature>
<name>A0ABT2EIZ8_9GAMM</name>
<evidence type="ECO:0000313" key="3">
    <source>
        <dbReference type="Proteomes" id="UP001165542"/>
    </source>
</evidence>
<protein>
    <submittedName>
        <fullName evidence="2">DUF6447 family protein</fullName>
    </submittedName>
</protein>
<evidence type="ECO:0000313" key="2">
    <source>
        <dbReference type="EMBL" id="MCS2611090.1"/>
    </source>
</evidence>
<accession>A0ABT2EIZ8</accession>
<reference evidence="2" key="1">
    <citation type="submission" date="2021-11" db="EMBL/GenBank/DDBJ databases">
        <title>Halomonas sp., isolated from a coastal aquaculture zone in Dongshan Bay.</title>
        <authorList>
            <person name="Lin W."/>
        </authorList>
    </citation>
    <scope>NUCLEOTIDE SEQUENCE</scope>
    <source>
        <strain evidence="2">Yzlin-01</strain>
    </source>
</reference>
<sequence length="102" mass="11322">MSKHQRSRNTKQPSGQTEQPDIRTKEGAPQGSAQPSSPTVTIDGMMYTLESLGQKGREQLRNVRVTDQEIQRLQDQLAMIQTARNTYARLLSEAIKNAAPVG</sequence>
<organism evidence="2 3">
    <name type="scientific">Halomonas dongshanensis</name>
    <dbReference type="NCBI Taxonomy" id="2890835"/>
    <lineage>
        <taxon>Bacteria</taxon>
        <taxon>Pseudomonadati</taxon>
        <taxon>Pseudomonadota</taxon>
        <taxon>Gammaproteobacteria</taxon>
        <taxon>Oceanospirillales</taxon>
        <taxon>Halomonadaceae</taxon>
        <taxon>Halomonas</taxon>
    </lineage>
</organism>